<keyword evidence="4 7" id="KW-0812">Transmembrane</keyword>
<proteinExistence type="inferred from homology"/>
<evidence type="ECO:0000256" key="5">
    <source>
        <dbReference type="ARBA" id="ARBA00022989"/>
    </source>
</evidence>
<evidence type="ECO:0000256" key="4">
    <source>
        <dbReference type="ARBA" id="ARBA00022692"/>
    </source>
</evidence>
<accession>A0A841K3B4</accession>
<evidence type="ECO:0000256" key="3">
    <source>
        <dbReference type="ARBA" id="ARBA00022475"/>
    </source>
</evidence>
<evidence type="ECO:0000313" key="9">
    <source>
        <dbReference type="Proteomes" id="UP000588017"/>
    </source>
</evidence>
<dbReference type="PANTHER" id="PTHR33452">
    <property type="entry name" value="OXIDOREDUCTASE CATD-RELATED"/>
    <property type="match status" value="1"/>
</dbReference>
<evidence type="ECO:0000256" key="2">
    <source>
        <dbReference type="ARBA" id="ARBA00006679"/>
    </source>
</evidence>
<dbReference type="Pfam" id="PF07681">
    <property type="entry name" value="DoxX"/>
    <property type="match status" value="1"/>
</dbReference>
<evidence type="ECO:0000256" key="6">
    <source>
        <dbReference type="ARBA" id="ARBA00023136"/>
    </source>
</evidence>
<dbReference type="RefSeq" id="WP_183331778.1">
    <property type="nucleotide sequence ID" value="NZ_BMHX01000001.1"/>
</dbReference>
<name>A0A841K3B4_9HYPH</name>
<keyword evidence="3" id="KW-1003">Cell membrane</keyword>
<feature type="transmembrane region" description="Helical" evidence="7">
    <location>
        <begin position="12"/>
        <end position="37"/>
    </location>
</feature>
<protein>
    <submittedName>
        <fullName evidence="8">Putative oxidoreductase</fullName>
    </submittedName>
</protein>
<evidence type="ECO:0000313" key="8">
    <source>
        <dbReference type="EMBL" id="MBB6166825.1"/>
    </source>
</evidence>
<dbReference type="EMBL" id="JACHEH010000001">
    <property type="protein sequence ID" value="MBB6166825.1"/>
    <property type="molecule type" value="Genomic_DNA"/>
</dbReference>
<dbReference type="InterPro" id="IPR051907">
    <property type="entry name" value="DoxX-like_oxidoreductase"/>
</dbReference>
<evidence type="ECO:0000256" key="1">
    <source>
        <dbReference type="ARBA" id="ARBA00004651"/>
    </source>
</evidence>
<comment type="subcellular location">
    <subcellularLocation>
        <location evidence="1">Cell membrane</location>
        <topology evidence="1">Multi-pass membrane protein</topology>
    </subcellularLocation>
</comment>
<keyword evidence="9" id="KW-1185">Reference proteome</keyword>
<reference evidence="8 9" key="1">
    <citation type="submission" date="2020-08" db="EMBL/GenBank/DDBJ databases">
        <title>Genomic Encyclopedia of Type Strains, Phase IV (KMG-IV): sequencing the most valuable type-strain genomes for metagenomic binning, comparative biology and taxonomic classification.</title>
        <authorList>
            <person name="Goeker M."/>
        </authorList>
    </citation>
    <scope>NUCLEOTIDE SEQUENCE [LARGE SCALE GENOMIC DNA]</scope>
    <source>
        <strain evidence="8 9">DSM 101465</strain>
    </source>
</reference>
<evidence type="ECO:0000256" key="7">
    <source>
        <dbReference type="SAM" id="Phobius"/>
    </source>
</evidence>
<dbReference type="GO" id="GO:0005886">
    <property type="term" value="C:plasma membrane"/>
    <property type="evidence" value="ECO:0007669"/>
    <property type="project" value="UniProtKB-SubCell"/>
</dbReference>
<feature type="transmembrane region" description="Helical" evidence="7">
    <location>
        <begin position="162"/>
        <end position="182"/>
    </location>
</feature>
<feature type="transmembrane region" description="Helical" evidence="7">
    <location>
        <begin position="95"/>
        <end position="115"/>
    </location>
</feature>
<comment type="similarity">
    <text evidence="2">Belongs to the DoxX family.</text>
</comment>
<dbReference type="Proteomes" id="UP000588017">
    <property type="component" value="Unassembled WGS sequence"/>
</dbReference>
<comment type="caution">
    <text evidence="8">The sequence shown here is derived from an EMBL/GenBank/DDBJ whole genome shotgun (WGS) entry which is preliminary data.</text>
</comment>
<sequence length="191" mass="20629">MTGKSFCAEKRLFLPFMAGFYANVAQPVGWAAFRLIIGGHLVVAGWPKILAPLAQAGFVESIGLYPGWLFSPVLAALQFVGGLLICLGLLTRPVAFANAVMLLVTLWFHAVHPYGEAFLTAEGLRFLSNASHYLTQAGQQRLLVDGGHAFLMEVQEKAVFNSTFWAAGAGLIAAFGGGPFSIDRLVIRREF</sequence>
<feature type="transmembrane region" description="Helical" evidence="7">
    <location>
        <begin position="68"/>
        <end position="90"/>
    </location>
</feature>
<keyword evidence="5 7" id="KW-1133">Transmembrane helix</keyword>
<dbReference type="PANTHER" id="PTHR33452:SF1">
    <property type="entry name" value="INNER MEMBRANE PROTEIN YPHA-RELATED"/>
    <property type="match status" value="1"/>
</dbReference>
<organism evidence="8 9">
    <name type="scientific">Chelatococcus composti</name>
    <dbReference type="NCBI Taxonomy" id="1743235"/>
    <lineage>
        <taxon>Bacteria</taxon>
        <taxon>Pseudomonadati</taxon>
        <taxon>Pseudomonadota</taxon>
        <taxon>Alphaproteobacteria</taxon>
        <taxon>Hyphomicrobiales</taxon>
        <taxon>Chelatococcaceae</taxon>
        <taxon>Chelatococcus</taxon>
    </lineage>
</organism>
<gene>
    <name evidence="8" type="ORF">HNQ73_000433</name>
</gene>
<dbReference type="AlphaFoldDB" id="A0A841K3B4"/>
<keyword evidence="6 7" id="KW-0472">Membrane</keyword>
<dbReference type="InterPro" id="IPR032808">
    <property type="entry name" value="DoxX"/>
</dbReference>